<feature type="region of interest" description="Disordered" evidence="1">
    <location>
        <begin position="93"/>
        <end position="135"/>
    </location>
</feature>
<feature type="transmembrane region" description="Helical" evidence="2">
    <location>
        <begin position="237"/>
        <end position="260"/>
    </location>
</feature>
<dbReference type="PANTHER" id="PTHR15907">
    <property type="entry name" value="DUF614 FAMILY PROTEIN-RELATED"/>
    <property type="match status" value="1"/>
</dbReference>
<evidence type="ECO:0000313" key="3">
    <source>
        <dbReference type="EMBL" id="KAI1610838.1"/>
    </source>
</evidence>
<dbReference type="Proteomes" id="UP001203852">
    <property type="component" value="Unassembled WGS sequence"/>
</dbReference>
<keyword evidence="4" id="KW-1185">Reference proteome</keyword>
<feature type="compositionally biased region" description="Pro residues" evidence="1">
    <location>
        <begin position="9"/>
        <end position="19"/>
    </location>
</feature>
<keyword evidence="2" id="KW-1133">Transmembrane helix</keyword>
<organism evidence="3 4">
    <name type="scientific">Exophiala viscosa</name>
    <dbReference type="NCBI Taxonomy" id="2486360"/>
    <lineage>
        <taxon>Eukaryota</taxon>
        <taxon>Fungi</taxon>
        <taxon>Dikarya</taxon>
        <taxon>Ascomycota</taxon>
        <taxon>Pezizomycotina</taxon>
        <taxon>Eurotiomycetes</taxon>
        <taxon>Chaetothyriomycetidae</taxon>
        <taxon>Chaetothyriales</taxon>
        <taxon>Herpotrichiellaceae</taxon>
        <taxon>Exophiala</taxon>
    </lineage>
</organism>
<keyword evidence="2" id="KW-0472">Membrane</keyword>
<proteinExistence type="predicted"/>
<feature type="compositionally biased region" description="Low complexity" evidence="1">
    <location>
        <begin position="93"/>
        <end position="104"/>
    </location>
</feature>
<dbReference type="AlphaFoldDB" id="A0AAN6IAY7"/>
<evidence type="ECO:0000256" key="1">
    <source>
        <dbReference type="SAM" id="MobiDB-lite"/>
    </source>
</evidence>
<dbReference type="NCBIfam" id="TIGR01571">
    <property type="entry name" value="A_thal_Cys_rich"/>
    <property type="match status" value="1"/>
</dbReference>
<evidence type="ECO:0000256" key="2">
    <source>
        <dbReference type="SAM" id="Phobius"/>
    </source>
</evidence>
<gene>
    <name evidence="3" type="ORF">EDD36DRAFT_304860</name>
</gene>
<name>A0AAN6IAY7_9EURO</name>
<feature type="compositionally biased region" description="Polar residues" evidence="1">
    <location>
        <begin position="37"/>
        <end position="65"/>
    </location>
</feature>
<evidence type="ECO:0000313" key="4">
    <source>
        <dbReference type="Proteomes" id="UP001203852"/>
    </source>
</evidence>
<sequence length="335" mass="36760">MKNYDYPRVNPPSLQPPQPSSDRRYSWMETPADVENRTWTNPTREEQGTSSPPQVSEHQVQNTERGNAASAHPYQMQDPRVVQQMYVEEPRYQTAYSTQQAASQLPSSVPPSTQIQEQPSTAPQPPDPVKQAPDQVKKLTAPIEPDVNPLTPTTPKVAQRASTNMAIVPPPSDPAQFSVGIYTPSPQSIRGGSWQHGLCSCAEPSTCLTGLFCPCIVYGRTQYRLGLRGERKDPTNMLGYTAVNGSCIAFAILCGINGVLSAIQHTRIRKTYNMNSEAGNVPGDCVKGFCCCCCVVAKDEKEVRYREEQARKPGASTNQEGYVAPTGMNFSPPPR</sequence>
<accession>A0AAN6IAY7</accession>
<dbReference type="InterPro" id="IPR006461">
    <property type="entry name" value="PLAC_motif_containing"/>
</dbReference>
<protein>
    <submittedName>
        <fullName evidence="3">PLAC8 family-domain-containing protein</fullName>
    </submittedName>
</protein>
<feature type="compositionally biased region" description="Polar residues" evidence="1">
    <location>
        <begin position="105"/>
        <end position="121"/>
    </location>
</feature>
<dbReference type="Pfam" id="PF04749">
    <property type="entry name" value="PLAC8"/>
    <property type="match status" value="1"/>
</dbReference>
<comment type="caution">
    <text evidence="3">The sequence shown here is derived from an EMBL/GenBank/DDBJ whole genome shotgun (WGS) entry which is preliminary data.</text>
</comment>
<keyword evidence="2" id="KW-0812">Transmembrane</keyword>
<feature type="region of interest" description="Disordered" evidence="1">
    <location>
        <begin position="306"/>
        <end position="335"/>
    </location>
</feature>
<reference evidence="3" key="1">
    <citation type="journal article" date="2022" name="bioRxiv">
        <title>Deciphering the potential niche of two novel black yeast fungi from a biological soil crust based on their genomes, phenotypes, and melanin regulation.</title>
        <authorList>
            <consortium name="DOE Joint Genome Institute"/>
            <person name="Carr E.C."/>
            <person name="Barton Q."/>
            <person name="Grambo S."/>
            <person name="Sullivan M."/>
            <person name="Renfro C.M."/>
            <person name="Kuo A."/>
            <person name="Pangilinan J."/>
            <person name="Lipzen A."/>
            <person name="Keymanesh K."/>
            <person name="Savage E."/>
            <person name="Barry K."/>
            <person name="Grigoriev I.V."/>
            <person name="Riekhof W.R."/>
            <person name="Harris S.S."/>
        </authorList>
    </citation>
    <scope>NUCLEOTIDE SEQUENCE</scope>
    <source>
        <strain evidence="3">JF 03-4F</strain>
    </source>
</reference>
<dbReference type="EMBL" id="MU404357">
    <property type="protein sequence ID" value="KAI1610838.1"/>
    <property type="molecule type" value="Genomic_DNA"/>
</dbReference>
<feature type="region of interest" description="Disordered" evidence="1">
    <location>
        <begin position="1"/>
        <end position="76"/>
    </location>
</feature>